<sequence>MIKIKTEGFLAYPLIIALILSMNTVYYKDYTSPNVAKFIVGAVLLFSIGLSVISVLDMKQKKISIQPLLLFILKYLGLTGVLFLVNLLKGGIGLYNVTLILLFPLFISPFLYHEKVKKSFYVLTIYKKVVLFLSVMSLFFWILSLMNVSPNMTKVVFWGPVHQVSGYYNLQFIPQGSVQFLWFTIVRNCGIFVEAPMFAFVLSLALLFHLFIEPDAKILGIQTILLSVTIISTTSTTGVVVMILAILLVISRRVNGVGRFALLFLFPVVMLIIFVVVQSKVQNMAGSVDTRIDDIIAGVSAWKSNPIFGNGLKNIGAISNYMDPSRVLSGGNSGFSSGFFQILALGGVFYTLFWLVIPLFNFARKSVNYRNFSILFFLLILVSLVNDTLLYYFVIILMMVTTI</sequence>
<feature type="transmembrane region" description="Helical" evidence="5">
    <location>
        <begin position="257"/>
        <end position="277"/>
    </location>
</feature>
<feature type="transmembrane region" description="Helical" evidence="5">
    <location>
        <begin position="68"/>
        <end position="88"/>
    </location>
</feature>
<feature type="transmembrane region" description="Helical" evidence="5">
    <location>
        <begin position="38"/>
        <end position="56"/>
    </location>
</feature>
<dbReference type="GO" id="GO:0016020">
    <property type="term" value="C:membrane"/>
    <property type="evidence" value="ECO:0007669"/>
    <property type="project" value="UniProtKB-SubCell"/>
</dbReference>
<accession>A0AAC8UXJ0</accession>
<proteinExistence type="predicted"/>
<dbReference type="RefSeq" id="WP_048735638.1">
    <property type="nucleotide sequence ID" value="NZ_CP012033.1"/>
</dbReference>
<organism evidence="7 8">
    <name type="scientific">Levilactobacillus koreensis</name>
    <dbReference type="NCBI Taxonomy" id="637971"/>
    <lineage>
        <taxon>Bacteria</taxon>
        <taxon>Bacillati</taxon>
        <taxon>Bacillota</taxon>
        <taxon>Bacilli</taxon>
        <taxon>Lactobacillales</taxon>
        <taxon>Lactobacillaceae</taxon>
        <taxon>Levilactobacillus</taxon>
    </lineage>
</organism>
<feature type="transmembrane region" description="Helical" evidence="5">
    <location>
        <begin position="374"/>
        <end position="400"/>
    </location>
</feature>
<gene>
    <name evidence="7" type="ORF">ABN16_10240</name>
</gene>
<feature type="transmembrane region" description="Helical" evidence="5">
    <location>
        <begin position="94"/>
        <end position="113"/>
    </location>
</feature>
<dbReference type="AlphaFoldDB" id="A0AAC8UXJ0"/>
<evidence type="ECO:0000256" key="5">
    <source>
        <dbReference type="SAM" id="Phobius"/>
    </source>
</evidence>
<feature type="domain" description="O-antigen ligase-related" evidence="6">
    <location>
        <begin position="224"/>
        <end position="355"/>
    </location>
</feature>
<evidence type="ECO:0000256" key="1">
    <source>
        <dbReference type="ARBA" id="ARBA00004141"/>
    </source>
</evidence>
<evidence type="ECO:0000313" key="8">
    <source>
        <dbReference type="Proteomes" id="UP000036000"/>
    </source>
</evidence>
<reference evidence="7 8" key="1">
    <citation type="submission" date="2015-07" db="EMBL/GenBank/DDBJ databases">
        <title>Lactobacillus korensis/26-25/ whole genome sequencing.</title>
        <authorList>
            <person name="Kim M.K."/>
            <person name="Im W.-T."/>
            <person name="Srinivasan S."/>
            <person name="Lee J.-J."/>
        </authorList>
    </citation>
    <scope>NUCLEOTIDE SEQUENCE [LARGE SCALE GENOMIC DNA]</scope>
    <source>
        <strain evidence="7 8">26-25</strain>
    </source>
</reference>
<name>A0AAC8UXJ0_9LACO</name>
<dbReference type="InterPro" id="IPR007016">
    <property type="entry name" value="O-antigen_ligase-rel_domated"/>
</dbReference>
<feature type="transmembrane region" description="Helical" evidence="5">
    <location>
        <begin position="192"/>
        <end position="212"/>
    </location>
</feature>
<comment type="subcellular location">
    <subcellularLocation>
        <location evidence="1">Membrane</location>
        <topology evidence="1">Multi-pass membrane protein</topology>
    </subcellularLocation>
</comment>
<keyword evidence="3 5" id="KW-1133">Transmembrane helix</keyword>
<protein>
    <recommendedName>
        <fullName evidence="6">O-antigen ligase-related domain-containing protein</fullName>
    </recommendedName>
</protein>
<feature type="transmembrane region" description="Helical" evidence="5">
    <location>
        <begin position="9"/>
        <end position="26"/>
    </location>
</feature>
<dbReference type="Proteomes" id="UP000036000">
    <property type="component" value="Chromosome"/>
</dbReference>
<evidence type="ECO:0000313" key="7">
    <source>
        <dbReference type="EMBL" id="AKP65344.1"/>
    </source>
</evidence>
<dbReference type="KEGG" id="lko:ABN16_10240"/>
<dbReference type="EMBL" id="CP012033">
    <property type="protein sequence ID" value="AKP65344.1"/>
    <property type="molecule type" value="Genomic_DNA"/>
</dbReference>
<evidence type="ECO:0000259" key="6">
    <source>
        <dbReference type="Pfam" id="PF04932"/>
    </source>
</evidence>
<feature type="transmembrane region" description="Helical" evidence="5">
    <location>
        <begin position="224"/>
        <end position="250"/>
    </location>
</feature>
<keyword evidence="8" id="KW-1185">Reference proteome</keyword>
<evidence type="ECO:0000256" key="2">
    <source>
        <dbReference type="ARBA" id="ARBA00022692"/>
    </source>
</evidence>
<feature type="transmembrane region" description="Helical" evidence="5">
    <location>
        <begin position="339"/>
        <end position="362"/>
    </location>
</feature>
<feature type="transmembrane region" description="Helical" evidence="5">
    <location>
        <begin position="125"/>
        <end position="146"/>
    </location>
</feature>
<keyword evidence="4 5" id="KW-0472">Membrane</keyword>
<evidence type="ECO:0000256" key="4">
    <source>
        <dbReference type="ARBA" id="ARBA00023136"/>
    </source>
</evidence>
<keyword evidence="2 5" id="KW-0812">Transmembrane</keyword>
<evidence type="ECO:0000256" key="3">
    <source>
        <dbReference type="ARBA" id="ARBA00022989"/>
    </source>
</evidence>
<dbReference type="Pfam" id="PF04932">
    <property type="entry name" value="Wzy_C"/>
    <property type="match status" value="1"/>
</dbReference>